<feature type="region of interest" description="Disordered" evidence="1">
    <location>
        <begin position="200"/>
        <end position="240"/>
    </location>
</feature>
<dbReference type="InterPro" id="IPR022222">
    <property type="entry name" value="DUF3747"/>
</dbReference>
<feature type="signal peptide" evidence="2">
    <location>
        <begin position="1"/>
        <end position="22"/>
    </location>
</feature>
<keyword evidence="5" id="KW-1185">Reference proteome</keyword>
<dbReference type="SUPFAM" id="SSF51261">
    <property type="entry name" value="Duplicated hybrid motif"/>
    <property type="match status" value="1"/>
</dbReference>
<accession>A0ABD4SZ77</accession>
<dbReference type="EMBL" id="JTHE03000013">
    <property type="protein sequence ID" value="MCM1981584.1"/>
    <property type="molecule type" value="Genomic_DNA"/>
</dbReference>
<dbReference type="Proteomes" id="UP000031561">
    <property type="component" value="Unassembled WGS sequence"/>
</dbReference>
<proteinExistence type="predicted"/>
<sequence>MSRPKRLLLGITLALSSLPVSPAIPSTSASPFGEKAVDQTRFIAVAAPIGDGSSHQLLILEQVSNQRACWREQGVNPTLVEPLLTQFNFAGICGRSLDANGYSIRIAGQELGLSYRLRIRRQEGNLLLVGVPDSPRYSELLLGSTRGETNSFAKIFLNSGWEFTKRTFGYQTLGHIYLSNPALSTVSALPRDFQASSRVISDTPHLSEGRLSVSSQTSRQFGAAVPPGPDQGSLRPSNLAYQPPLRRGNIPYGNPTRGQTIISSLFGKRPNPFGSGTVFHKGMDLSGPNGTPIISTGAGRVVKSKKAGAYGNHVMIDHGNGFRTLYAHLSNRAVQENQAVRRGQIIGSLGSSGRTTGPHLHYEIHHKGEAIDPKPYVLD</sequence>
<feature type="chain" id="PRO_5044794334" evidence="2">
    <location>
        <begin position="23"/>
        <end position="379"/>
    </location>
</feature>
<evidence type="ECO:0000259" key="3">
    <source>
        <dbReference type="Pfam" id="PF01551"/>
    </source>
</evidence>
<name>A0ABD4SZ77_9CYAN</name>
<dbReference type="CDD" id="cd12797">
    <property type="entry name" value="M23_peptidase"/>
    <property type="match status" value="1"/>
</dbReference>
<protein>
    <submittedName>
        <fullName evidence="4">DUF3747 domain-containing protein</fullName>
    </submittedName>
</protein>
<evidence type="ECO:0000313" key="4">
    <source>
        <dbReference type="EMBL" id="MCM1981584.1"/>
    </source>
</evidence>
<feature type="domain" description="M23ase beta-sheet core" evidence="3">
    <location>
        <begin position="279"/>
        <end position="373"/>
    </location>
</feature>
<organism evidence="4 5">
    <name type="scientific">Lyngbya confervoides BDU141951</name>
    <dbReference type="NCBI Taxonomy" id="1574623"/>
    <lineage>
        <taxon>Bacteria</taxon>
        <taxon>Bacillati</taxon>
        <taxon>Cyanobacteriota</taxon>
        <taxon>Cyanophyceae</taxon>
        <taxon>Oscillatoriophycideae</taxon>
        <taxon>Oscillatoriales</taxon>
        <taxon>Microcoleaceae</taxon>
        <taxon>Lyngbya</taxon>
    </lineage>
</organism>
<gene>
    <name evidence="4" type="ORF">QQ91_0001900</name>
</gene>
<dbReference type="Pfam" id="PF01551">
    <property type="entry name" value="Peptidase_M23"/>
    <property type="match status" value="1"/>
</dbReference>
<evidence type="ECO:0000256" key="1">
    <source>
        <dbReference type="SAM" id="MobiDB-lite"/>
    </source>
</evidence>
<dbReference type="InterPro" id="IPR016047">
    <property type="entry name" value="M23ase_b-sheet_dom"/>
</dbReference>
<dbReference type="Gene3D" id="2.70.70.10">
    <property type="entry name" value="Glucose Permease (Domain IIA)"/>
    <property type="match status" value="1"/>
</dbReference>
<dbReference type="RefSeq" id="WP_166279295.1">
    <property type="nucleotide sequence ID" value="NZ_JTHE03000013.1"/>
</dbReference>
<dbReference type="PANTHER" id="PTHR21666">
    <property type="entry name" value="PEPTIDASE-RELATED"/>
    <property type="match status" value="1"/>
</dbReference>
<dbReference type="AlphaFoldDB" id="A0ABD4SZ77"/>
<reference evidence="4 5" key="1">
    <citation type="journal article" date="2015" name="Genome Announc.">
        <title>Draft Genome Sequence of Filamentous Marine Cyanobacterium Lyngbya confervoides Strain BDU141951.</title>
        <authorList>
            <person name="Chandrababunaidu M.M."/>
            <person name="Sen D."/>
            <person name="Tripathy S."/>
        </authorList>
    </citation>
    <scope>NUCLEOTIDE SEQUENCE [LARGE SCALE GENOMIC DNA]</scope>
    <source>
        <strain evidence="4 5">BDU141951</strain>
    </source>
</reference>
<evidence type="ECO:0000313" key="5">
    <source>
        <dbReference type="Proteomes" id="UP000031561"/>
    </source>
</evidence>
<keyword evidence="2" id="KW-0732">Signal</keyword>
<dbReference type="InterPro" id="IPR050570">
    <property type="entry name" value="Cell_wall_metabolism_enzyme"/>
</dbReference>
<dbReference type="PANTHER" id="PTHR21666:SF270">
    <property type="entry name" value="MUREIN HYDROLASE ACTIVATOR ENVC"/>
    <property type="match status" value="1"/>
</dbReference>
<dbReference type="Pfam" id="PF12565">
    <property type="entry name" value="DUF3747"/>
    <property type="match status" value="1"/>
</dbReference>
<dbReference type="InterPro" id="IPR011055">
    <property type="entry name" value="Dup_hybrid_motif"/>
</dbReference>
<comment type="caution">
    <text evidence="4">The sequence shown here is derived from an EMBL/GenBank/DDBJ whole genome shotgun (WGS) entry which is preliminary data.</text>
</comment>
<evidence type="ECO:0000256" key="2">
    <source>
        <dbReference type="SAM" id="SignalP"/>
    </source>
</evidence>